<evidence type="ECO:0000313" key="2">
    <source>
        <dbReference type="EMBL" id="RKQ87766.1"/>
    </source>
</evidence>
<reference evidence="2 3" key="1">
    <citation type="submission" date="2018-10" db="EMBL/GenBank/DDBJ databases">
        <title>Genomic Encyclopedia of Archaeal and Bacterial Type Strains, Phase II (KMG-II): from individual species to whole genera.</title>
        <authorList>
            <person name="Goeker M."/>
        </authorList>
    </citation>
    <scope>NUCLEOTIDE SEQUENCE [LARGE SCALE GENOMIC DNA]</scope>
    <source>
        <strain evidence="2 3">DSM 14954</strain>
    </source>
</reference>
<dbReference type="RefSeq" id="WP_121256606.1">
    <property type="nucleotide sequence ID" value="NZ_RBIL01000002.1"/>
</dbReference>
<dbReference type="Proteomes" id="UP000278962">
    <property type="component" value="Unassembled WGS sequence"/>
</dbReference>
<dbReference type="AlphaFoldDB" id="A0A660L1L9"/>
<name>A0A660L1L9_9ACTN</name>
<evidence type="ECO:0000256" key="1">
    <source>
        <dbReference type="SAM" id="Phobius"/>
    </source>
</evidence>
<accession>A0A660L1L9</accession>
<dbReference type="EMBL" id="RBIL01000002">
    <property type="protein sequence ID" value="RKQ87766.1"/>
    <property type="molecule type" value="Genomic_DNA"/>
</dbReference>
<evidence type="ECO:0000313" key="3">
    <source>
        <dbReference type="Proteomes" id="UP000278962"/>
    </source>
</evidence>
<keyword evidence="3" id="KW-1185">Reference proteome</keyword>
<keyword evidence="1" id="KW-1133">Transmembrane helix</keyword>
<protein>
    <submittedName>
        <fullName evidence="2">Uncharacterized protein</fullName>
    </submittedName>
</protein>
<proteinExistence type="predicted"/>
<keyword evidence="1" id="KW-0812">Transmembrane</keyword>
<sequence length="76" mass="7893">MANRTERKLTGSGSRFVMIGVPLVVIGVVMALLLDHNAVGIGVAIAVLGAIPTVVGLALMIFAGVNQHARKDRPFA</sequence>
<dbReference type="OrthoDB" id="9932772at2"/>
<feature type="transmembrane region" description="Helical" evidence="1">
    <location>
        <begin position="40"/>
        <end position="65"/>
    </location>
</feature>
<feature type="transmembrane region" description="Helical" evidence="1">
    <location>
        <begin position="12"/>
        <end position="34"/>
    </location>
</feature>
<organism evidence="2 3">
    <name type="scientific">Solirubrobacter pauli</name>
    <dbReference type="NCBI Taxonomy" id="166793"/>
    <lineage>
        <taxon>Bacteria</taxon>
        <taxon>Bacillati</taxon>
        <taxon>Actinomycetota</taxon>
        <taxon>Thermoleophilia</taxon>
        <taxon>Solirubrobacterales</taxon>
        <taxon>Solirubrobacteraceae</taxon>
        <taxon>Solirubrobacter</taxon>
    </lineage>
</organism>
<gene>
    <name evidence="2" type="ORF">C8N24_5795</name>
</gene>
<keyword evidence="1" id="KW-0472">Membrane</keyword>
<comment type="caution">
    <text evidence="2">The sequence shown here is derived from an EMBL/GenBank/DDBJ whole genome shotgun (WGS) entry which is preliminary data.</text>
</comment>